<accession>A0A545AQ38</accession>
<dbReference type="InterPro" id="IPR011044">
    <property type="entry name" value="Quino_amine_DH_bsu"/>
</dbReference>
<gene>
    <name evidence="1" type="ORF">FL583_19620</name>
</gene>
<keyword evidence="2" id="KW-1185">Reference proteome</keyword>
<dbReference type="SUPFAM" id="SSF50969">
    <property type="entry name" value="YVTN repeat-like/Quinoprotein amine dehydrogenase"/>
    <property type="match status" value="1"/>
</dbReference>
<dbReference type="OrthoDB" id="7107981at2"/>
<dbReference type="InterPro" id="IPR015943">
    <property type="entry name" value="WD40/YVTN_repeat-like_dom_sf"/>
</dbReference>
<dbReference type="Proteomes" id="UP000317982">
    <property type="component" value="Unassembled WGS sequence"/>
</dbReference>
<name>A0A545AQ38_9ACTN</name>
<dbReference type="InParanoid" id="A0A545AQ38"/>
<dbReference type="RefSeq" id="WP_142706140.1">
    <property type="nucleotide sequence ID" value="NZ_VIRS01000013.1"/>
</dbReference>
<organism evidence="1 2">
    <name type="scientific">Cryptosporangium phraense</name>
    <dbReference type="NCBI Taxonomy" id="2593070"/>
    <lineage>
        <taxon>Bacteria</taxon>
        <taxon>Bacillati</taxon>
        <taxon>Actinomycetota</taxon>
        <taxon>Actinomycetes</taxon>
        <taxon>Cryptosporangiales</taxon>
        <taxon>Cryptosporangiaceae</taxon>
        <taxon>Cryptosporangium</taxon>
    </lineage>
</organism>
<evidence type="ECO:0000313" key="2">
    <source>
        <dbReference type="Proteomes" id="UP000317982"/>
    </source>
</evidence>
<dbReference type="AlphaFoldDB" id="A0A545AQ38"/>
<sequence>MRSFADDKRRLRARRLDRASVVDRLCLRRFERFEEVLAAALSTIGPVIALGQPGERLPPALGAVRQEYPMDAWEAGVGKLIQDSAFVCMVVGRSQSLVTELRAVKQLGALNRAFFLLPPCGRADQRNRLAVLSAELGIPWGRLLQATKTGDVLLVALNSDPDRAVIFTSAGPDDVSYEAAVHAAVLLLGLPEADASAPVRQLVNGFWRRTSEVRSESAALSAPPPRVAIYAPGQAPVYKPLYRRHAKALGVTVITSSWVLSLMSYQIITGVSSRYDPEIPTGDWVATTLTQDDISGKLYGVFDSRKIATIDPNKAEVRSVIETGDPTDEMIVHGKTAFAVSRLAGTVTAFSLVTRQALWKAHLPHGVRGLALHGGRIVTVLPAQHLVISISVRDGRQTVKRTVNGTPWGIAFIRGQFVVPLVDRAQLAYLAADDLTITRTVKTVPGPQQVYAQGPLLWVLAPTADLVVSRRADGTGPSRGYQFGLVDPAASMSSSGSWVAIEGDERVSLISPDERLFRVPLPYSAIYSLCVTRAGEVFVGTKGSVAQLR</sequence>
<reference evidence="1 2" key="1">
    <citation type="submission" date="2019-07" db="EMBL/GenBank/DDBJ databases">
        <title>Cryptosporangium phraense sp. nov., isolated from plant litter.</title>
        <authorList>
            <person name="Suriyachadkun C."/>
        </authorList>
    </citation>
    <scope>NUCLEOTIDE SEQUENCE [LARGE SCALE GENOMIC DNA]</scope>
    <source>
        <strain evidence="1 2">A-T 5661</strain>
    </source>
</reference>
<dbReference type="Gene3D" id="2.130.10.10">
    <property type="entry name" value="YVTN repeat-like/Quinoprotein amine dehydrogenase"/>
    <property type="match status" value="1"/>
</dbReference>
<evidence type="ECO:0000313" key="1">
    <source>
        <dbReference type="EMBL" id="TQS43442.1"/>
    </source>
</evidence>
<protein>
    <submittedName>
        <fullName evidence="1">Uncharacterized protein</fullName>
    </submittedName>
</protein>
<proteinExistence type="predicted"/>
<comment type="caution">
    <text evidence="1">The sequence shown here is derived from an EMBL/GenBank/DDBJ whole genome shotgun (WGS) entry which is preliminary data.</text>
</comment>
<dbReference type="EMBL" id="VIRS01000013">
    <property type="protein sequence ID" value="TQS43442.1"/>
    <property type="molecule type" value="Genomic_DNA"/>
</dbReference>